<feature type="compositionally biased region" description="Polar residues" evidence="1">
    <location>
        <begin position="76"/>
        <end position="89"/>
    </location>
</feature>
<evidence type="ECO:0000256" key="1">
    <source>
        <dbReference type="SAM" id="MobiDB-lite"/>
    </source>
</evidence>
<gene>
    <name evidence="2" type="ORF">BWQ96_06639</name>
</gene>
<dbReference type="AlphaFoldDB" id="A0A2V3IR45"/>
<feature type="compositionally biased region" description="Low complexity" evidence="1">
    <location>
        <begin position="135"/>
        <end position="145"/>
    </location>
</feature>
<protein>
    <submittedName>
        <fullName evidence="2">Uncharacterized protein</fullName>
    </submittedName>
</protein>
<accession>A0A2V3IR45</accession>
<feature type="region of interest" description="Disordered" evidence="1">
    <location>
        <begin position="64"/>
        <end position="155"/>
    </location>
</feature>
<dbReference type="EMBL" id="NBIV01000117">
    <property type="protein sequence ID" value="PXF43630.1"/>
    <property type="molecule type" value="Genomic_DNA"/>
</dbReference>
<proteinExistence type="predicted"/>
<reference evidence="2 3" key="1">
    <citation type="journal article" date="2018" name="Mol. Biol. Evol.">
        <title>Analysis of the draft genome of the red seaweed Gracilariopsis chorda provides insights into genome size evolution in Rhodophyta.</title>
        <authorList>
            <person name="Lee J."/>
            <person name="Yang E.C."/>
            <person name="Graf L."/>
            <person name="Yang J.H."/>
            <person name="Qiu H."/>
            <person name="Zel Zion U."/>
            <person name="Chan C.X."/>
            <person name="Stephens T.G."/>
            <person name="Weber A.P.M."/>
            <person name="Boo G.H."/>
            <person name="Boo S.M."/>
            <person name="Kim K.M."/>
            <person name="Shin Y."/>
            <person name="Jung M."/>
            <person name="Lee S.J."/>
            <person name="Yim H.S."/>
            <person name="Lee J.H."/>
            <person name="Bhattacharya D."/>
            <person name="Yoon H.S."/>
        </authorList>
    </citation>
    <scope>NUCLEOTIDE SEQUENCE [LARGE SCALE GENOMIC DNA]</scope>
    <source>
        <strain evidence="2 3">SKKU-2015</strain>
        <tissue evidence="2">Whole body</tissue>
    </source>
</reference>
<evidence type="ECO:0000313" key="2">
    <source>
        <dbReference type="EMBL" id="PXF43630.1"/>
    </source>
</evidence>
<name>A0A2V3IR45_9FLOR</name>
<dbReference type="Proteomes" id="UP000247409">
    <property type="component" value="Unassembled WGS sequence"/>
</dbReference>
<evidence type="ECO:0000313" key="3">
    <source>
        <dbReference type="Proteomes" id="UP000247409"/>
    </source>
</evidence>
<sequence>MSASVAGKTTVRDFAAEQVNYFRKFPNPRNQGSVIVRAVALFKGKLENWIPELRMEMELQDASILQPSATREPDTSVASPRTSRLSTARSVPVRQGGSKPPTPPSRGALSAEIGTPAVGSDQSSAARRSTRRQSSRCSSAGATSSDLGRSTKRRNIRKKKSEVILTVATVQRLRTYEPDVFFNFFKKKTCSSCSGKGFKNPIWT</sequence>
<comment type="caution">
    <text evidence="2">The sequence shown here is derived from an EMBL/GenBank/DDBJ whole genome shotgun (WGS) entry which is preliminary data.</text>
</comment>
<keyword evidence="3" id="KW-1185">Reference proteome</keyword>
<organism evidence="2 3">
    <name type="scientific">Gracilariopsis chorda</name>
    <dbReference type="NCBI Taxonomy" id="448386"/>
    <lineage>
        <taxon>Eukaryota</taxon>
        <taxon>Rhodophyta</taxon>
        <taxon>Florideophyceae</taxon>
        <taxon>Rhodymeniophycidae</taxon>
        <taxon>Gracilariales</taxon>
        <taxon>Gracilariaceae</taxon>
        <taxon>Gracilariopsis</taxon>
    </lineage>
</organism>